<dbReference type="InterPro" id="IPR000182">
    <property type="entry name" value="GNAT_dom"/>
</dbReference>
<reference evidence="2 3" key="1">
    <citation type="journal article" date="2018" name="Sci. Rep.">
        <title>Comparative genomics provides insights into the lifestyle and reveals functional heterogeneity of dark septate endophytic fungi.</title>
        <authorList>
            <person name="Knapp D.G."/>
            <person name="Nemeth J.B."/>
            <person name="Barry K."/>
            <person name="Hainaut M."/>
            <person name="Henrissat B."/>
            <person name="Johnson J."/>
            <person name="Kuo A."/>
            <person name="Lim J.H.P."/>
            <person name="Lipzen A."/>
            <person name="Nolan M."/>
            <person name="Ohm R.A."/>
            <person name="Tamas L."/>
            <person name="Grigoriev I.V."/>
            <person name="Spatafora J.W."/>
            <person name="Nagy L.G."/>
            <person name="Kovacs G.M."/>
        </authorList>
    </citation>
    <scope>NUCLEOTIDE SEQUENCE [LARGE SCALE GENOMIC DNA]</scope>
    <source>
        <strain evidence="2 3">DSE2036</strain>
    </source>
</reference>
<dbReference type="EMBL" id="KZ805439">
    <property type="protein sequence ID" value="PVH97300.1"/>
    <property type="molecule type" value="Genomic_DNA"/>
</dbReference>
<name>A0A2V1DGS7_9PLEO</name>
<evidence type="ECO:0000313" key="2">
    <source>
        <dbReference type="EMBL" id="PVH97300.1"/>
    </source>
</evidence>
<dbReference type="PROSITE" id="PS51186">
    <property type="entry name" value="GNAT"/>
    <property type="match status" value="1"/>
</dbReference>
<protein>
    <recommendedName>
        <fullName evidence="1">N-acetyltransferase domain-containing protein</fullName>
    </recommendedName>
</protein>
<dbReference type="InterPro" id="IPR016181">
    <property type="entry name" value="Acyl_CoA_acyltransferase"/>
</dbReference>
<dbReference type="STRING" id="97972.A0A2V1DGS7"/>
<organism evidence="2 3">
    <name type="scientific">Periconia macrospinosa</name>
    <dbReference type="NCBI Taxonomy" id="97972"/>
    <lineage>
        <taxon>Eukaryota</taxon>
        <taxon>Fungi</taxon>
        <taxon>Dikarya</taxon>
        <taxon>Ascomycota</taxon>
        <taxon>Pezizomycotina</taxon>
        <taxon>Dothideomycetes</taxon>
        <taxon>Pleosporomycetidae</taxon>
        <taxon>Pleosporales</taxon>
        <taxon>Massarineae</taxon>
        <taxon>Periconiaceae</taxon>
        <taxon>Periconia</taxon>
    </lineage>
</organism>
<evidence type="ECO:0000313" key="3">
    <source>
        <dbReference type="Proteomes" id="UP000244855"/>
    </source>
</evidence>
<gene>
    <name evidence="2" type="ORF">DM02DRAFT_533417</name>
</gene>
<dbReference type="InterPro" id="IPR052523">
    <property type="entry name" value="Trichothecene_AcTrans"/>
</dbReference>
<dbReference type="OrthoDB" id="410198at2759"/>
<dbReference type="PANTHER" id="PTHR42791:SF1">
    <property type="entry name" value="N-ACETYLTRANSFERASE DOMAIN-CONTAINING PROTEIN"/>
    <property type="match status" value="1"/>
</dbReference>
<dbReference type="SUPFAM" id="SSF55729">
    <property type="entry name" value="Acyl-CoA N-acyltransferases (Nat)"/>
    <property type="match status" value="1"/>
</dbReference>
<proteinExistence type="predicted"/>
<sequence>MLQPSKAPNGPVVPLTDGVRVVTAAEYKEAALCLAEAFAEDDVARYFIDVPDRTQWTEKEKWDLHLEILEYVTYAHIMKGLVTTIGDFEAVALWMPPGKNMDDYWTMLRSGMWRLNYRLSGEGKRRFFNEFMPLLHDTKVATLGIHDDDSWYLVYIGTKPSAQGKGHCRKLIEHVTKQADVEGKVTYLESSNERNPPIYRRFGFETVRTVHLQRGERNVSLDIMVRDPVRAEK</sequence>
<dbReference type="Pfam" id="PF13508">
    <property type="entry name" value="Acetyltransf_7"/>
    <property type="match status" value="1"/>
</dbReference>
<dbReference type="PANTHER" id="PTHR42791">
    <property type="entry name" value="GNAT FAMILY ACETYLTRANSFERASE"/>
    <property type="match status" value="1"/>
</dbReference>
<feature type="domain" description="N-acetyltransferase" evidence="1">
    <location>
        <begin position="91"/>
        <end position="226"/>
    </location>
</feature>
<dbReference type="CDD" id="cd04301">
    <property type="entry name" value="NAT_SF"/>
    <property type="match status" value="1"/>
</dbReference>
<dbReference type="AlphaFoldDB" id="A0A2V1DGS7"/>
<accession>A0A2V1DGS7</accession>
<dbReference type="GO" id="GO:0016747">
    <property type="term" value="F:acyltransferase activity, transferring groups other than amino-acyl groups"/>
    <property type="evidence" value="ECO:0007669"/>
    <property type="project" value="InterPro"/>
</dbReference>
<dbReference type="Proteomes" id="UP000244855">
    <property type="component" value="Unassembled WGS sequence"/>
</dbReference>
<evidence type="ECO:0000259" key="1">
    <source>
        <dbReference type="PROSITE" id="PS51186"/>
    </source>
</evidence>
<keyword evidence="3" id="KW-1185">Reference proteome</keyword>
<dbReference type="Gene3D" id="3.40.630.30">
    <property type="match status" value="1"/>
</dbReference>